<dbReference type="EMBL" id="ASHM01048269">
    <property type="protein sequence ID" value="PNX85233.1"/>
    <property type="molecule type" value="Genomic_DNA"/>
</dbReference>
<evidence type="ECO:0000313" key="2">
    <source>
        <dbReference type="Proteomes" id="UP000236291"/>
    </source>
</evidence>
<keyword evidence="1" id="KW-0067">ATP-binding</keyword>
<dbReference type="Proteomes" id="UP000236291">
    <property type="component" value="Unassembled WGS sequence"/>
</dbReference>
<keyword evidence="1" id="KW-0547">Nucleotide-binding</keyword>
<proteinExistence type="predicted"/>
<sequence>MGEEMNLNEKSCVSLSPNSVLPSHKYCLNVKKEKAYRNEKFKEYFSEINSSCKSLPCRSHKLEANTENRRGSMYQSSNQNMVNDFQSTFASEGIDHEFAAFLMRIGDEVEPTIPDDMVKIPPQIAIPWEGE</sequence>
<comment type="caution">
    <text evidence="1">The sequence shown here is derived from an EMBL/GenBank/DDBJ whole genome shotgun (WGS) entry which is preliminary data.</text>
</comment>
<protein>
    <submittedName>
        <fullName evidence="1">ATP-dependent DNA helicase PIF1</fullName>
    </submittedName>
</protein>
<keyword evidence="1" id="KW-0347">Helicase</keyword>
<dbReference type="AlphaFoldDB" id="A0A2K3M395"/>
<reference evidence="1 2" key="2">
    <citation type="journal article" date="2017" name="Front. Plant Sci.">
        <title>Gene Classification and Mining of Molecular Markers Useful in Red Clover (Trifolium pratense) Breeding.</title>
        <authorList>
            <person name="Istvanek J."/>
            <person name="Dluhosova J."/>
            <person name="Dluhos P."/>
            <person name="Patkova L."/>
            <person name="Nedelnik J."/>
            <person name="Repkova J."/>
        </authorList>
    </citation>
    <scope>NUCLEOTIDE SEQUENCE [LARGE SCALE GENOMIC DNA]</scope>
    <source>
        <strain evidence="2">cv. Tatra</strain>
        <tissue evidence="1">Young leaves</tissue>
    </source>
</reference>
<dbReference type="ExpressionAtlas" id="A0A2K3M395">
    <property type="expression patterns" value="baseline"/>
</dbReference>
<feature type="non-terminal residue" evidence="1">
    <location>
        <position position="131"/>
    </location>
</feature>
<accession>A0A2K3M395</accession>
<name>A0A2K3M395_TRIPR</name>
<reference evidence="1 2" key="1">
    <citation type="journal article" date="2014" name="Am. J. Bot.">
        <title>Genome assembly and annotation for red clover (Trifolium pratense; Fabaceae).</title>
        <authorList>
            <person name="Istvanek J."/>
            <person name="Jaros M."/>
            <person name="Krenek A."/>
            <person name="Repkova J."/>
        </authorList>
    </citation>
    <scope>NUCLEOTIDE SEQUENCE [LARGE SCALE GENOMIC DNA]</scope>
    <source>
        <strain evidence="2">cv. Tatra</strain>
        <tissue evidence="1">Young leaves</tissue>
    </source>
</reference>
<gene>
    <name evidence="1" type="ORF">L195_g041300</name>
</gene>
<dbReference type="GO" id="GO:0004386">
    <property type="term" value="F:helicase activity"/>
    <property type="evidence" value="ECO:0007669"/>
    <property type="project" value="UniProtKB-KW"/>
</dbReference>
<organism evidence="1 2">
    <name type="scientific">Trifolium pratense</name>
    <name type="common">Red clover</name>
    <dbReference type="NCBI Taxonomy" id="57577"/>
    <lineage>
        <taxon>Eukaryota</taxon>
        <taxon>Viridiplantae</taxon>
        <taxon>Streptophyta</taxon>
        <taxon>Embryophyta</taxon>
        <taxon>Tracheophyta</taxon>
        <taxon>Spermatophyta</taxon>
        <taxon>Magnoliopsida</taxon>
        <taxon>eudicotyledons</taxon>
        <taxon>Gunneridae</taxon>
        <taxon>Pentapetalae</taxon>
        <taxon>rosids</taxon>
        <taxon>fabids</taxon>
        <taxon>Fabales</taxon>
        <taxon>Fabaceae</taxon>
        <taxon>Papilionoideae</taxon>
        <taxon>50 kb inversion clade</taxon>
        <taxon>NPAAA clade</taxon>
        <taxon>Hologalegina</taxon>
        <taxon>IRL clade</taxon>
        <taxon>Trifolieae</taxon>
        <taxon>Trifolium</taxon>
    </lineage>
</organism>
<keyword evidence="1" id="KW-0378">Hydrolase</keyword>
<evidence type="ECO:0000313" key="1">
    <source>
        <dbReference type="EMBL" id="PNX85233.1"/>
    </source>
</evidence>